<dbReference type="Pfam" id="PF13640">
    <property type="entry name" value="2OG-FeII_Oxy_3"/>
    <property type="match status" value="1"/>
</dbReference>
<evidence type="ECO:0000256" key="6">
    <source>
        <dbReference type="SAM" id="Phobius"/>
    </source>
</evidence>
<feature type="domain" description="Prolyl 4-hydroxylase alpha subunit" evidence="7">
    <location>
        <begin position="74"/>
        <end position="268"/>
    </location>
</feature>
<dbReference type="EMBL" id="JAPEUY010000011">
    <property type="protein sequence ID" value="KAJ4368417.1"/>
    <property type="molecule type" value="Genomic_DNA"/>
</dbReference>
<evidence type="ECO:0000259" key="7">
    <source>
        <dbReference type="SMART" id="SM00702"/>
    </source>
</evidence>
<dbReference type="AlphaFoldDB" id="A0A9W9CLF5"/>
<gene>
    <name evidence="8" type="ORF">N0V83_006774</name>
</gene>
<dbReference type="OrthoDB" id="420380at2759"/>
<evidence type="ECO:0000256" key="1">
    <source>
        <dbReference type="ARBA" id="ARBA00001961"/>
    </source>
</evidence>
<dbReference type="GO" id="GO:0031418">
    <property type="term" value="F:L-ascorbic acid binding"/>
    <property type="evidence" value="ECO:0007669"/>
    <property type="project" value="InterPro"/>
</dbReference>
<evidence type="ECO:0000256" key="4">
    <source>
        <dbReference type="ARBA" id="ARBA00023002"/>
    </source>
</evidence>
<dbReference type="GO" id="GO:0004656">
    <property type="term" value="F:procollagen-proline 4-dioxygenase activity"/>
    <property type="evidence" value="ECO:0007669"/>
    <property type="project" value="TreeGrafter"/>
</dbReference>
<keyword evidence="5" id="KW-0408">Iron</keyword>
<organism evidence="8 9">
    <name type="scientific">Neocucurbitaria cava</name>
    <dbReference type="NCBI Taxonomy" id="798079"/>
    <lineage>
        <taxon>Eukaryota</taxon>
        <taxon>Fungi</taxon>
        <taxon>Dikarya</taxon>
        <taxon>Ascomycota</taxon>
        <taxon>Pezizomycotina</taxon>
        <taxon>Dothideomycetes</taxon>
        <taxon>Pleosporomycetidae</taxon>
        <taxon>Pleosporales</taxon>
        <taxon>Pleosporineae</taxon>
        <taxon>Cucurbitariaceae</taxon>
        <taxon>Neocucurbitaria</taxon>
    </lineage>
</organism>
<dbReference type="PANTHER" id="PTHR10869">
    <property type="entry name" value="PROLYL 4-HYDROXYLASE ALPHA SUBUNIT"/>
    <property type="match status" value="1"/>
</dbReference>
<evidence type="ECO:0000256" key="3">
    <source>
        <dbReference type="ARBA" id="ARBA00022964"/>
    </source>
</evidence>
<name>A0A9W9CLF5_9PLEO</name>
<dbReference type="PANTHER" id="PTHR10869:SF242">
    <property type="entry name" value="PROLYL 4-HYDROXYLASE ALPHA SUBUNIT DOMAIN-CONTAINING PROTEIN"/>
    <property type="match status" value="1"/>
</dbReference>
<keyword evidence="6" id="KW-0812">Transmembrane</keyword>
<comment type="caution">
    <text evidence="8">The sequence shown here is derived from an EMBL/GenBank/DDBJ whole genome shotgun (WGS) entry which is preliminary data.</text>
</comment>
<dbReference type="SMART" id="SM00702">
    <property type="entry name" value="P4Hc"/>
    <property type="match status" value="1"/>
</dbReference>
<dbReference type="InterPro" id="IPR044862">
    <property type="entry name" value="Pro_4_hyd_alph_FE2OG_OXY"/>
</dbReference>
<dbReference type="GO" id="GO:0005506">
    <property type="term" value="F:iron ion binding"/>
    <property type="evidence" value="ECO:0007669"/>
    <property type="project" value="InterPro"/>
</dbReference>
<keyword evidence="6" id="KW-0472">Membrane</keyword>
<keyword evidence="6" id="KW-1133">Transmembrane helix</keyword>
<reference evidence="8" key="1">
    <citation type="submission" date="2022-10" db="EMBL/GenBank/DDBJ databases">
        <title>Tapping the CABI collections for fungal endophytes: first genome assemblies for Collariella, Neodidymelliopsis, Ascochyta clinopodiicola, Didymella pomorum, Didymosphaeria variabile, Neocosmospora piperis and Neocucurbitaria cava.</title>
        <authorList>
            <person name="Hill R."/>
        </authorList>
    </citation>
    <scope>NUCLEOTIDE SEQUENCE</scope>
    <source>
        <strain evidence="8">IMI 356814</strain>
    </source>
</reference>
<dbReference type="Gene3D" id="2.60.120.620">
    <property type="entry name" value="q2cbj1_9rhob like domain"/>
    <property type="match status" value="1"/>
</dbReference>
<proteinExistence type="predicted"/>
<evidence type="ECO:0000256" key="5">
    <source>
        <dbReference type="ARBA" id="ARBA00023004"/>
    </source>
</evidence>
<dbReference type="GO" id="GO:0005783">
    <property type="term" value="C:endoplasmic reticulum"/>
    <property type="evidence" value="ECO:0007669"/>
    <property type="project" value="TreeGrafter"/>
</dbReference>
<comment type="cofactor">
    <cofactor evidence="1">
        <name>L-ascorbate</name>
        <dbReference type="ChEBI" id="CHEBI:38290"/>
    </cofactor>
</comment>
<evidence type="ECO:0000313" key="9">
    <source>
        <dbReference type="Proteomes" id="UP001140560"/>
    </source>
</evidence>
<dbReference type="Proteomes" id="UP001140560">
    <property type="component" value="Unassembled WGS sequence"/>
</dbReference>
<keyword evidence="4" id="KW-0560">Oxidoreductase</keyword>
<dbReference type="InterPro" id="IPR006620">
    <property type="entry name" value="Pro_4_hyd_alph"/>
</dbReference>
<keyword evidence="3" id="KW-0223">Dioxygenase</keyword>
<keyword evidence="2" id="KW-0479">Metal-binding</keyword>
<sequence length="304" mass="33879">MAKTDNNSATQLKKATSWTTLHLTLFTLLGALTAIVLTPYALSSPGHPAASYAPGNSTLDTLANPKIKIISFDPFIAHISDFVSKDEREYLLKLGNPLLKKSIIKNDDGSEVISEARTSSTAFLPEEDPVVLSIAQRAADFQGYLSPGDIDVQITSYNPGQQYKHHYDWYTPPRTRNRVSTFFAILKSTCENCGTEFPFINRTERAQFDGRWCDVIDCEKELLTTKNVEGSALFWLNLDGNGEGRIDMLHAGLPAVNGDKIGLNVWTDIDLQEMKRRGLFGGQSRHYFKPTKEFLESHGLMKEG</sequence>
<feature type="transmembrane region" description="Helical" evidence="6">
    <location>
        <begin position="21"/>
        <end position="42"/>
    </location>
</feature>
<evidence type="ECO:0000313" key="8">
    <source>
        <dbReference type="EMBL" id="KAJ4368417.1"/>
    </source>
</evidence>
<accession>A0A9W9CLF5</accession>
<protein>
    <recommendedName>
        <fullName evidence="7">Prolyl 4-hydroxylase alpha subunit domain-containing protein</fullName>
    </recommendedName>
</protein>
<evidence type="ECO:0000256" key="2">
    <source>
        <dbReference type="ARBA" id="ARBA00022723"/>
    </source>
</evidence>
<keyword evidence="9" id="KW-1185">Reference proteome</keyword>
<dbReference type="InterPro" id="IPR045054">
    <property type="entry name" value="P4HA-like"/>
</dbReference>